<evidence type="ECO:0000256" key="2">
    <source>
        <dbReference type="SAM" id="Phobius"/>
    </source>
</evidence>
<keyword evidence="2" id="KW-1133">Transmembrane helix</keyword>
<evidence type="ECO:0000256" key="1">
    <source>
        <dbReference type="SAM" id="MobiDB-lite"/>
    </source>
</evidence>
<protein>
    <submittedName>
        <fullName evidence="3">Uncharacterized protein</fullName>
    </submittedName>
</protein>
<keyword evidence="2" id="KW-0472">Membrane</keyword>
<dbReference type="STRING" id="1802115.A2756_06465"/>
<keyword evidence="2" id="KW-0812">Transmembrane</keyword>
<evidence type="ECO:0000313" key="3">
    <source>
        <dbReference type="EMBL" id="OGZ46217.1"/>
    </source>
</evidence>
<feature type="transmembrane region" description="Helical" evidence="2">
    <location>
        <begin position="75"/>
        <end position="97"/>
    </location>
</feature>
<dbReference type="AlphaFoldDB" id="A0A1G2G7P5"/>
<feature type="compositionally biased region" description="Polar residues" evidence="1">
    <location>
        <begin position="16"/>
        <end position="25"/>
    </location>
</feature>
<dbReference type="Proteomes" id="UP000177785">
    <property type="component" value="Unassembled WGS sequence"/>
</dbReference>
<name>A0A1G2G7P5_9BACT</name>
<organism evidence="3 4">
    <name type="scientific">Candidatus Ryanbacteria bacterium RIFCSPHIGHO2_01_FULL_48_27</name>
    <dbReference type="NCBI Taxonomy" id="1802115"/>
    <lineage>
        <taxon>Bacteria</taxon>
        <taxon>Candidatus Ryaniibacteriota</taxon>
    </lineage>
</organism>
<gene>
    <name evidence="3" type="ORF">A2756_06465</name>
</gene>
<accession>A0A1G2G7P5</accession>
<comment type="caution">
    <text evidence="3">The sequence shown here is derived from an EMBL/GenBank/DDBJ whole genome shotgun (WGS) entry which is preliminary data.</text>
</comment>
<sequence>MLPEENQQPKPADTQAADQNTQNENPALPRLRTMKYDASHYLKEKNISFLDLVAKEQQKHEEEVFEFRDRMTDQIWFKVILTLIVLIVLGIGGYAAFTYFVAQPVTLQPGEAAPKNYLAVERRDVVSTREGDRAGLFEKLRASRKDRLPSGSIKQVIIKLENLSGTAHYATIKEFFGTLDFRPPNDLAANLENNFNFLIYYTPQGASAGMILEPKNPERAFAQMVAWERSIILDWRYFYFDQTITSTSKVFTDDVIKNIDMRILNITEGTDLMYGFFAGKYLLISTSREFMELMISRLLTSPPVK</sequence>
<proteinExistence type="predicted"/>
<reference evidence="3 4" key="1">
    <citation type="journal article" date="2016" name="Nat. Commun.">
        <title>Thousands of microbial genomes shed light on interconnected biogeochemical processes in an aquifer system.</title>
        <authorList>
            <person name="Anantharaman K."/>
            <person name="Brown C.T."/>
            <person name="Hug L.A."/>
            <person name="Sharon I."/>
            <person name="Castelle C.J."/>
            <person name="Probst A.J."/>
            <person name="Thomas B.C."/>
            <person name="Singh A."/>
            <person name="Wilkins M.J."/>
            <person name="Karaoz U."/>
            <person name="Brodie E.L."/>
            <person name="Williams K.H."/>
            <person name="Hubbard S.S."/>
            <person name="Banfield J.F."/>
        </authorList>
    </citation>
    <scope>NUCLEOTIDE SEQUENCE [LARGE SCALE GENOMIC DNA]</scope>
</reference>
<feature type="region of interest" description="Disordered" evidence="1">
    <location>
        <begin position="1"/>
        <end position="30"/>
    </location>
</feature>
<evidence type="ECO:0000313" key="4">
    <source>
        <dbReference type="Proteomes" id="UP000177785"/>
    </source>
</evidence>
<dbReference type="EMBL" id="MHNL01000001">
    <property type="protein sequence ID" value="OGZ46217.1"/>
    <property type="molecule type" value="Genomic_DNA"/>
</dbReference>